<feature type="transmembrane region" description="Helical" evidence="5">
    <location>
        <begin position="30"/>
        <end position="49"/>
    </location>
</feature>
<proteinExistence type="inferred from homology"/>
<protein>
    <submittedName>
        <fullName evidence="6">Uncharacterized protein</fullName>
    </submittedName>
</protein>
<keyword evidence="5" id="KW-1133">Transmembrane helix</keyword>
<keyword evidence="2" id="KW-0328">Glycosyltransferase</keyword>
<evidence type="ECO:0000256" key="3">
    <source>
        <dbReference type="ARBA" id="ARBA00022679"/>
    </source>
</evidence>
<dbReference type="OrthoDB" id="407658at2759"/>
<dbReference type="Proteomes" id="UP000800235">
    <property type="component" value="Unassembled WGS sequence"/>
</dbReference>
<evidence type="ECO:0000256" key="2">
    <source>
        <dbReference type="ARBA" id="ARBA00022676"/>
    </source>
</evidence>
<dbReference type="SUPFAM" id="SSF53448">
    <property type="entry name" value="Nucleotide-diphospho-sugar transferases"/>
    <property type="match status" value="1"/>
</dbReference>
<dbReference type="GO" id="GO:0016757">
    <property type="term" value="F:glycosyltransferase activity"/>
    <property type="evidence" value="ECO:0007669"/>
    <property type="project" value="UniProtKB-KW"/>
</dbReference>
<evidence type="ECO:0000313" key="7">
    <source>
        <dbReference type="Proteomes" id="UP000800235"/>
    </source>
</evidence>
<dbReference type="EMBL" id="MU007025">
    <property type="protein sequence ID" value="KAF2432642.1"/>
    <property type="molecule type" value="Genomic_DNA"/>
</dbReference>
<keyword evidence="5" id="KW-0812">Transmembrane</keyword>
<organism evidence="6 7">
    <name type="scientific">Tothia fuscella</name>
    <dbReference type="NCBI Taxonomy" id="1048955"/>
    <lineage>
        <taxon>Eukaryota</taxon>
        <taxon>Fungi</taxon>
        <taxon>Dikarya</taxon>
        <taxon>Ascomycota</taxon>
        <taxon>Pezizomycotina</taxon>
        <taxon>Dothideomycetes</taxon>
        <taxon>Pleosporomycetidae</taxon>
        <taxon>Venturiales</taxon>
        <taxon>Cylindrosympodiaceae</taxon>
        <taxon>Tothia</taxon>
    </lineage>
</organism>
<evidence type="ECO:0000313" key="6">
    <source>
        <dbReference type="EMBL" id="KAF2432642.1"/>
    </source>
</evidence>
<keyword evidence="3" id="KW-0808">Transferase</keyword>
<comment type="caution">
    <text evidence="6">The sequence shown here is derived from an EMBL/GenBank/DDBJ whole genome shotgun (WGS) entry which is preliminary data.</text>
</comment>
<dbReference type="Gene3D" id="3.90.550.10">
    <property type="entry name" value="Spore Coat Polysaccharide Biosynthesis Protein SpsA, Chain A"/>
    <property type="match status" value="1"/>
</dbReference>
<gene>
    <name evidence="6" type="ORF">EJ08DRAFT_695395</name>
</gene>
<keyword evidence="7" id="KW-1185">Reference proteome</keyword>
<dbReference type="InterPro" id="IPR029044">
    <property type="entry name" value="Nucleotide-diphossugar_trans"/>
</dbReference>
<dbReference type="PANTHER" id="PTHR31306:SF8">
    <property type="entry name" value="GLYCOSYLTRANSFERASE FAMILY 34 PROTEIN"/>
    <property type="match status" value="1"/>
</dbReference>
<dbReference type="GO" id="GO:0006487">
    <property type="term" value="P:protein N-linked glycosylation"/>
    <property type="evidence" value="ECO:0007669"/>
    <property type="project" value="TreeGrafter"/>
</dbReference>
<evidence type="ECO:0000256" key="5">
    <source>
        <dbReference type="SAM" id="Phobius"/>
    </source>
</evidence>
<dbReference type="InterPro" id="IPR008630">
    <property type="entry name" value="Glyco_trans_34"/>
</dbReference>
<keyword evidence="4" id="KW-0175">Coiled coil</keyword>
<keyword evidence="5" id="KW-0472">Membrane</keyword>
<sequence length="418" mass="48909">MDLEKMRLSNDPRLYSTKSRATILAKQHQPFVAFLLFASFVLLCMHLPWGGSEAISPLILEAQYNKTIAPGNGTIEIIPETNSTQTPRFAKIAVASGFEDILYERALDTHVQHAQKHGYPMYMARENAAEGMFNKIAYILDVLLNELFKPAEERVEWLFYFDADSIIMNQEIPLEIFEPPSDFKHINWMAGKDYNGLNAGVFLLRVNTWSLNLLTRTMTYKHYHPDEEYVFEEQTILARLTEDDEEFKDQSIYVPKSWFNAYFYSLHEVVPGLLLSHFPHPDYKWHIYEWLRVLESDKDTNFKPVYNRPVQETTYPKEIKEFWNAKRRAEKAIKGFEKNVNRGADPIQFGMQHEETKGIAEDFRDKYEELKKAARHKTDEFENLDKLVQETEEKNAQLIQNLMAYFETHDNPPPVAGF</sequence>
<comment type="similarity">
    <text evidence="1">Belongs to the glycosyltransferase 34 family.</text>
</comment>
<evidence type="ECO:0000256" key="1">
    <source>
        <dbReference type="ARBA" id="ARBA00005664"/>
    </source>
</evidence>
<evidence type="ECO:0000256" key="4">
    <source>
        <dbReference type="SAM" id="Coils"/>
    </source>
</evidence>
<dbReference type="AlphaFoldDB" id="A0A9P4NVT4"/>
<accession>A0A9P4NVT4</accession>
<dbReference type="Pfam" id="PF05637">
    <property type="entry name" value="Glyco_transf_34"/>
    <property type="match status" value="1"/>
</dbReference>
<feature type="coiled-coil region" evidence="4">
    <location>
        <begin position="353"/>
        <end position="408"/>
    </location>
</feature>
<name>A0A9P4NVT4_9PEZI</name>
<reference evidence="6" key="1">
    <citation type="journal article" date="2020" name="Stud. Mycol.">
        <title>101 Dothideomycetes genomes: a test case for predicting lifestyles and emergence of pathogens.</title>
        <authorList>
            <person name="Haridas S."/>
            <person name="Albert R."/>
            <person name="Binder M."/>
            <person name="Bloem J."/>
            <person name="Labutti K."/>
            <person name="Salamov A."/>
            <person name="Andreopoulos B."/>
            <person name="Baker S."/>
            <person name="Barry K."/>
            <person name="Bills G."/>
            <person name="Bluhm B."/>
            <person name="Cannon C."/>
            <person name="Castanera R."/>
            <person name="Culley D."/>
            <person name="Daum C."/>
            <person name="Ezra D."/>
            <person name="Gonzalez J."/>
            <person name="Henrissat B."/>
            <person name="Kuo A."/>
            <person name="Liang C."/>
            <person name="Lipzen A."/>
            <person name="Lutzoni F."/>
            <person name="Magnuson J."/>
            <person name="Mondo S."/>
            <person name="Nolan M."/>
            <person name="Ohm R."/>
            <person name="Pangilinan J."/>
            <person name="Park H.-J."/>
            <person name="Ramirez L."/>
            <person name="Alfaro M."/>
            <person name="Sun H."/>
            <person name="Tritt A."/>
            <person name="Yoshinaga Y."/>
            <person name="Zwiers L.-H."/>
            <person name="Turgeon B."/>
            <person name="Goodwin S."/>
            <person name="Spatafora J."/>
            <person name="Crous P."/>
            <person name="Grigoriev I."/>
        </authorList>
    </citation>
    <scope>NUCLEOTIDE SEQUENCE</scope>
    <source>
        <strain evidence="6">CBS 130266</strain>
    </source>
</reference>
<dbReference type="PANTHER" id="PTHR31306">
    <property type="entry name" value="ALPHA-1,6-MANNOSYLTRANSFERASE MNN11-RELATED"/>
    <property type="match status" value="1"/>
</dbReference>
<dbReference type="GO" id="GO:0000139">
    <property type="term" value="C:Golgi membrane"/>
    <property type="evidence" value="ECO:0007669"/>
    <property type="project" value="TreeGrafter"/>
</dbReference>